<evidence type="ECO:0000256" key="1">
    <source>
        <dbReference type="ARBA" id="ARBA00023242"/>
    </source>
</evidence>
<proteinExistence type="predicted"/>
<protein>
    <submittedName>
        <fullName evidence="2">Transcriptional regulatory protein pro1</fullName>
    </submittedName>
</protein>
<dbReference type="Proteomes" id="UP000694050">
    <property type="component" value="Unassembled WGS sequence"/>
</dbReference>
<accession>A0A8J5TLQ4</accession>
<organism evidence="2 3">
    <name type="scientific">Fusarium oxysporum f. sp. rapae</name>
    <dbReference type="NCBI Taxonomy" id="485398"/>
    <lineage>
        <taxon>Eukaryota</taxon>
        <taxon>Fungi</taxon>
        <taxon>Dikarya</taxon>
        <taxon>Ascomycota</taxon>
        <taxon>Pezizomycotina</taxon>
        <taxon>Sordariomycetes</taxon>
        <taxon>Hypocreomycetidae</taxon>
        <taxon>Hypocreales</taxon>
        <taxon>Nectriaceae</taxon>
        <taxon>Fusarium</taxon>
        <taxon>Fusarium oxysporum species complex</taxon>
    </lineage>
</organism>
<reference evidence="2" key="1">
    <citation type="submission" date="2021-04" db="EMBL/GenBank/DDBJ databases">
        <title>First draft genome resource for Brassicaceae pathogens Fusarium oxysporum f. sp. raphani and Fusarium oxysporum f. sp. rapae.</title>
        <authorList>
            <person name="Asai S."/>
        </authorList>
    </citation>
    <scope>NUCLEOTIDE SEQUENCE</scope>
    <source>
        <strain evidence="2">Tf1208</strain>
    </source>
</reference>
<sequence>MRDKSPGFAHTCSEKYTSHPNSCFGLREPMGCDDRVMYLISEIACLGSLRKDGTGDFTLHQHVAAFGKDIDSMEKGDVGPRMVFNANGSLSPKQLSQNMTIAFCVAARILLYGLEPGFDPRQPTG</sequence>
<evidence type="ECO:0000313" key="3">
    <source>
        <dbReference type="Proteomes" id="UP000694050"/>
    </source>
</evidence>
<comment type="caution">
    <text evidence="2">The sequence shown here is derived from an EMBL/GenBank/DDBJ whole genome shotgun (WGS) entry which is preliminary data.</text>
</comment>
<evidence type="ECO:0000313" key="2">
    <source>
        <dbReference type="EMBL" id="KAG7402603.1"/>
    </source>
</evidence>
<name>A0A8J5TLQ4_FUSOX</name>
<gene>
    <name evidence="2" type="primary">adv-1-1</name>
    <name evidence="2" type="ORF">Forpe1208_v017130</name>
</gene>
<keyword evidence="1" id="KW-0539">Nucleus</keyword>
<dbReference type="InterPro" id="IPR021858">
    <property type="entry name" value="Fun_TF"/>
</dbReference>
<dbReference type="AlphaFoldDB" id="A0A8J5TLQ4"/>
<dbReference type="EMBL" id="JAELUQ010000018">
    <property type="protein sequence ID" value="KAG7402603.1"/>
    <property type="molecule type" value="Genomic_DNA"/>
</dbReference>
<dbReference type="Pfam" id="PF11951">
    <property type="entry name" value="Fungal_trans_2"/>
    <property type="match status" value="1"/>
</dbReference>